<evidence type="ECO:0000313" key="2">
    <source>
        <dbReference type="Proteomes" id="UP001165124"/>
    </source>
</evidence>
<comment type="caution">
    <text evidence="1">The sequence shown here is derived from an EMBL/GenBank/DDBJ whole genome shotgun (WGS) entry which is preliminary data.</text>
</comment>
<dbReference type="AlphaFoldDB" id="A0A9W6PP05"/>
<reference evidence="1" key="1">
    <citation type="submission" date="2023-02" db="EMBL/GenBank/DDBJ databases">
        <title>Actinomadura rubrobrunea NBRC 14622.</title>
        <authorList>
            <person name="Ichikawa N."/>
            <person name="Sato H."/>
            <person name="Tonouchi N."/>
        </authorList>
    </citation>
    <scope>NUCLEOTIDE SEQUENCE</scope>
    <source>
        <strain evidence="1">NBRC 14622</strain>
    </source>
</reference>
<evidence type="ECO:0000313" key="1">
    <source>
        <dbReference type="EMBL" id="GLW61885.1"/>
    </source>
</evidence>
<keyword evidence="2" id="KW-1185">Reference proteome</keyword>
<name>A0A9W6PP05_9ACTN</name>
<protein>
    <submittedName>
        <fullName evidence="1">Uncharacterized protein</fullName>
    </submittedName>
</protein>
<sequence>MGLRHALTVLAEQWDDIRDRLSAEDVAEVRALVEEFAREGDRAASEEIAEEIADLLRDLLPGDHPFLAALRGREERLAPDRARRAADLAAWFRLAEPLRARLVGADPPPTADEVERAAAERLLAVPALGADELRAGGQDPGDPDLIRLDAADGSVRWPDFQFAPDGSVPPVVRTVNRILDASGDPFGAADWWLGANGWLGAVPARLIGSVPDERLIAAARAEAEV</sequence>
<organism evidence="1 2">
    <name type="scientific">Actinomadura rubrobrunea</name>
    <dbReference type="NCBI Taxonomy" id="115335"/>
    <lineage>
        <taxon>Bacteria</taxon>
        <taxon>Bacillati</taxon>
        <taxon>Actinomycetota</taxon>
        <taxon>Actinomycetes</taxon>
        <taxon>Streptosporangiales</taxon>
        <taxon>Thermomonosporaceae</taxon>
        <taxon>Actinomadura</taxon>
    </lineage>
</organism>
<gene>
    <name evidence="1" type="ORF">Arub01_01290</name>
</gene>
<dbReference type="EMBL" id="BSRZ01000001">
    <property type="protein sequence ID" value="GLW61885.1"/>
    <property type="molecule type" value="Genomic_DNA"/>
</dbReference>
<accession>A0A9W6PP05</accession>
<proteinExistence type="predicted"/>
<dbReference type="RefSeq" id="WP_067913475.1">
    <property type="nucleotide sequence ID" value="NZ_BSRZ01000001.1"/>
</dbReference>
<dbReference type="Proteomes" id="UP001165124">
    <property type="component" value="Unassembled WGS sequence"/>
</dbReference>